<dbReference type="Gene3D" id="3.40.50.300">
    <property type="entry name" value="P-loop containing nucleotide triphosphate hydrolases"/>
    <property type="match status" value="2"/>
</dbReference>
<reference evidence="13 14" key="1">
    <citation type="submission" date="2015-07" db="EMBL/GenBank/DDBJ databases">
        <title>The genome of Pseudoloma neurophilia, a relevant intracellular parasite of the zebrafish.</title>
        <authorList>
            <person name="Ndikumana S."/>
            <person name="Pelin A."/>
            <person name="Sanders J."/>
            <person name="Corradi N."/>
        </authorList>
    </citation>
    <scope>NUCLEOTIDE SEQUENCE [LARGE SCALE GENOMIC DNA]</scope>
    <source>
        <strain evidence="13 14">MK1</strain>
    </source>
</reference>
<comment type="function">
    <text evidence="10">ATP-dependent DNA helicase important for chromosome transmission and normal cell cycle progression in G(2)/M. May have a role in changing DNA topology to allow the loading of proteins involved in maintaining sister chromatid cohesion in the vicinity of the centromeres. Has a specific role in chromosome segregation during meiosis II.</text>
</comment>
<dbReference type="OrthoDB" id="267079at2759"/>
<protein>
    <recommendedName>
        <fullName evidence="2">ATP-dependent DNA helicase CHL1</fullName>
    </recommendedName>
    <alternativeName>
        <fullName evidence="1">ATP-dependent DNA helicase chl1</fullName>
    </alternativeName>
    <alternativeName>
        <fullName evidence="7">Chromosome loss protein 1</fullName>
    </alternativeName>
    <alternativeName>
        <fullName evidence="8 9">DNA 5'-3' helicase CHL1</fullName>
    </alternativeName>
</protein>
<dbReference type="SUPFAM" id="SSF52540">
    <property type="entry name" value="P-loop containing nucleoside triphosphate hydrolases"/>
    <property type="match status" value="1"/>
</dbReference>
<dbReference type="GO" id="GO:0005634">
    <property type="term" value="C:nucleus"/>
    <property type="evidence" value="ECO:0007669"/>
    <property type="project" value="TreeGrafter"/>
</dbReference>
<feature type="region of interest" description="Disordered" evidence="11">
    <location>
        <begin position="386"/>
        <end position="411"/>
    </location>
</feature>
<evidence type="ECO:0000256" key="2">
    <source>
        <dbReference type="ARBA" id="ARBA00017386"/>
    </source>
</evidence>
<dbReference type="PROSITE" id="PS00690">
    <property type="entry name" value="DEAH_ATP_HELICASE"/>
    <property type="match status" value="1"/>
</dbReference>
<evidence type="ECO:0000256" key="3">
    <source>
        <dbReference type="ARBA" id="ARBA00022741"/>
    </source>
</evidence>
<keyword evidence="3" id="KW-0547">Nucleotide-binding</keyword>
<evidence type="ECO:0000313" key="14">
    <source>
        <dbReference type="Proteomes" id="UP000051530"/>
    </source>
</evidence>
<dbReference type="VEuPathDB" id="MicrosporidiaDB:M153_14560001937"/>
<keyword evidence="13" id="KW-0347">Helicase</keyword>
<dbReference type="InterPro" id="IPR045028">
    <property type="entry name" value="DinG/Rad3-like"/>
</dbReference>
<evidence type="ECO:0000256" key="7">
    <source>
        <dbReference type="ARBA" id="ARBA00029709"/>
    </source>
</evidence>
<keyword evidence="4" id="KW-0378">Hydrolase</keyword>
<dbReference type="InterPro" id="IPR010614">
    <property type="entry name" value="RAD3-like_helicase_DEAD"/>
</dbReference>
<dbReference type="AlphaFoldDB" id="A0A0R0LZ02"/>
<dbReference type="GO" id="GO:0016818">
    <property type="term" value="F:hydrolase activity, acting on acid anhydrides, in phosphorus-containing anhydrides"/>
    <property type="evidence" value="ECO:0007669"/>
    <property type="project" value="InterPro"/>
</dbReference>
<dbReference type="Proteomes" id="UP000051530">
    <property type="component" value="Unassembled WGS sequence"/>
</dbReference>
<organism evidence="13 14">
    <name type="scientific">Pseudoloma neurophilia</name>
    <dbReference type="NCBI Taxonomy" id="146866"/>
    <lineage>
        <taxon>Eukaryota</taxon>
        <taxon>Fungi</taxon>
        <taxon>Fungi incertae sedis</taxon>
        <taxon>Microsporidia</taxon>
        <taxon>Pseudoloma</taxon>
    </lineage>
</organism>
<evidence type="ECO:0000256" key="4">
    <source>
        <dbReference type="ARBA" id="ARBA00022801"/>
    </source>
</evidence>
<keyword evidence="14" id="KW-1185">Reference proteome</keyword>
<accession>A0A0R0LZ02</accession>
<dbReference type="InterPro" id="IPR002464">
    <property type="entry name" value="DNA/RNA_helicase_DEAH_CS"/>
</dbReference>
<dbReference type="PROSITE" id="PS51193">
    <property type="entry name" value="HELICASE_ATP_BIND_2"/>
    <property type="match status" value="1"/>
</dbReference>
<dbReference type="GO" id="GO:0005524">
    <property type="term" value="F:ATP binding"/>
    <property type="evidence" value="ECO:0007669"/>
    <property type="project" value="UniProtKB-KW"/>
</dbReference>
<evidence type="ECO:0000256" key="11">
    <source>
        <dbReference type="SAM" id="MobiDB-lite"/>
    </source>
</evidence>
<comment type="caution">
    <text evidence="13">The sequence shown here is derived from an EMBL/GenBank/DDBJ whole genome shotgun (WGS) entry which is preliminary data.</text>
</comment>
<evidence type="ECO:0000256" key="10">
    <source>
        <dbReference type="ARBA" id="ARBA00045702"/>
    </source>
</evidence>
<keyword evidence="5" id="KW-0067">ATP-binding</keyword>
<feature type="domain" description="Helicase ATP-binding" evidence="12">
    <location>
        <begin position="1"/>
        <end position="354"/>
    </location>
</feature>
<dbReference type="GO" id="GO:0034085">
    <property type="term" value="P:establishment of sister chromatid cohesion"/>
    <property type="evidence" value="ECO:0007669"/>
    <property type="project" value="TreeGrafter"/>
</dbReference>
<gene>
    <name evidence="13" type="ORF">M153_14560001937</name>
</gene>
<dbReference type="GO" id="GO:0003677">
    <property type="term" value="F:DNA binding"/>
    <property type="evidence" value="ECO:0007669"/>
    <property type="project" value="InterPro"/>
</dbReference>
<dbReference type="InterPro" id="IPR027417">
    <property type="entry name" value="P-loop_NTPase"/>
</dbReference>
<dbReference type="PANTHER" id="PTHR11472:SF41">
    <property type="entry name" value="ATP-DEPENDENT DNA HELICASE DDX11-RELATED"/>
    <property type="match status" value="1"/>
</dbReference>
<proteinExistence type="predicted"/>
<keyword evidence="6" id="KW-0131">Cell cycle</keyword>
<evidence type="ECO:0000256" key="1">
    <source>
        <dbReference type="ARBA" id="ARBA00016387"/>
    </source>
</evidence>
<evidence type="ECO:0000313" key="13">
    <source>
        <dbReference type="EMBL" id="KRH93125.1"/>
    </source>
</evidence>
<dbReference type="PANTHER" id="PTHR11472">
    <property type="entry name" value="DNA REPAIR DEAD HELICASE RAD3/XP-D SUBFAMILY MEMBER"/>
    <property type="match status" value="1"/>
</dbReference>
<dbReference type="Pfam" id="PF06733">
    <property type="entry name" value="DEAD_2"/>
    <property type="match status" value="2"/>
</dbReference>
<feature type="compositionally biased region" description="Polar residues" evidence="11">
    <location>
        <begin position="386"/>
        <end position="395"/>
    </location>
</feature>
<dbReference type="InterPro" id="IPR006554">
    <property type="entry name" value="Helicase-like_DEXD_c2"/>
</dbReference>
<evidence type="ECO:0000259" key="12">
    <source>
        <dbReference type="PROSITE" id="PS51193"/>
    </source>
</evidence>
<dbReference type="SMART" id="SM00488">
    <property type="entry name" value="DEXDc2"/>
    <property type="match status" value="1"/>
</dbReference>
<feature type="non-terminal residue" evidence="13">
    <location>
        <position position="646"/>
    </location>
</feature>
<dbReference type="GO" id="GO:0003678">
    <property type="term" value="F:DNA helicase activity"/>
    <property type="evidence" value="ECO:0007669"/>
    <property type="project" value="InterPro"/>
</dbReference>
<evidence type="ECO:0000256" key="9">
    <source>
        <dbReference type="ARBA" id="ARBA00045008"/>
    </source>
</evidence>
<sequence length="646" mass="73947">MSRPLQLYDIQKQFIKSARKCIKTGKIGIFSSPTGTGKTISLLLSIEKYLSQNKICDYSGLSNQNIDLLKELKYDKTPVYYASRTHSQLNQAIKELKNLDIQCDALVIGSRALYCRHEEIKRLEDVDLINERCKKVRDKDQCIFYTNLKNPTVSSADVQSKTEDEFESLIAKRVKMKSPYQSNFSLQKRMASNDKKNDLKNVTKPVADESPNVSVISYKDENDSKEKNERISRLEESLPAIKKKNFHNHGIHDIEDLKENDCNFCPYYKAKELVKSASIVFLPYQMLFSKESRESFNLELQDAIIIVDEAHNIYETVIQMNSAVVFYDQLYKYVKAFRKYRNKVEDNLVKKENTASNNFLTRRKKILDTFIDILSTLLDFCESQNEINSPSVTSSDQKHKENSESTSLDTKIISSGEKTTSAHTEFISAKTATKRPHSKSLDEKVLYVNNFLMESNLQNYNMLVLKEYLKTTNIIQILEGFEKDLHLGLYTIVNFLILLTNSDKNGLVLYDNKKIRFTPLDAQLYFEEIGVCKSLILAGGTMEPLDSLLRIFPDAEIHSYASVCNNFIANILSTSASGKKLRLTYEQRENTQILKELSITLKNLITSARSAMEKGKGHGGIVCFVPSKAFLECFKTIFTQQIDQKL</sequence>
<dbReference type="InterPro" id="IPR014013">
    <property type="entry name" value="Helic_SF1/SF2_ATP-bd_DinG/Rad3"/>
</dbReference>
<evidence type="ECO:0000256" key="6">
    <source>
        <dbReference type="ARBA" id="ARBA00023306"/>
    </source>
</evidence>
<dbReference type="InterPro" id="IPR014001">
    <property type="entry name" value="Helicase_ATP-bd"/>
</dbReference>
<dbReference type="SMART" id="SM00487">
    <property type="entry name" value="DEXDc"/>
    <property type="match status" value="1"/>
</dbReference>
<evidence type="ECO:0000256" key="8">
    <source>
        <dbReference type="ARBA" id="ARBA00044998"/>
    </source>
</evidence>
<dbReference type="EMBL" id="LGUB01000479">
    <property type="protein sequence ID" value="KRH93125.1"/>
    <property type="molecule type" value="Genomic_DNA"/>
</dbReference>
<evidence type="ECO:0000256" key="5">
    <source>
        <dbReference type="ARBA" id="ARBA00022840"/>
    </source>
</evidence>
<name>A0A0R0LZ02_9MICR</name>